<dbReference type="AlphaFoldDB" id="A0A1S4C5Y5"/>
<feature type="domain" description="Leucine-rich repeat-containing N-terminal plant-type" evidence="13">
    <location>
        <begin position="38"/>
        <end position="87"/>
    </location>
</feature>
<dbReference type="PaxDb" id="4097-A0A1S4C5Y5"/>
<dbReference type="FunFam" id="3.80.10.10:FF:000095">
    <property type="entry name" value="LRR receptor-like serine/threonine-protein kinase GSO1"/>
    <property type="match status" value="2"/>
</dbReference>
<dbReference type="KEGG" id="nta:107815528"/>
<reference evidence="15" key="2">
    <citation type="submission" date="2025-08" db="UniProtKB">
        <authorList>
            <consortium name="RefSeq"/>
        </authorList>
    </citation>
    <scope>IDENTIFICATION</scope>
    <source>
        <tissue evidence="15">Leaf</tissue>
    </source>
</reference>
<dbReference type="SUPFAM" id="SSF52047">
    <property type="entry name" value="RNI-like"/>
    <property type="match status" value="1"/>
</dbReference>
<evidence type="ECO:0000256" key="11">
    <source>
        <dbReference type="SAM" id="Phobius"/>
    </source>
</evidence>
<organism evidence="14 15">
    <name type="scientific">Nicotiana tabacum</name>
    <name type="common">Common tobacco</name>
    <dbReference type="NCBI Taxonomy" id="4097"/>
    <lineage>
        <taxon>Eukaryota</taxon>
        <taxon>Viridiplantae</taxon>
        <taxon>Streptophyta</taxon>
        <taxon>Embryophyta</taxon>
        <taxon>Tracheophyta</taxon>
        <taxon>Spermatophyta</taxon>
        <taxon>Magnoliopsida</taxon>
        <taxon>eudicotyledons</taxon>
        <taxon>Gunneridae</taxon>
        <taxon>Pentapetalae</taxon>
        <taxon>asterids</taxon>
        <taxon>lamiids</taxon>
        <taxon>Solanales</taxon>
        <taxon>Solanaceae</taxon>
        <taxon>Nicotianoideae</taxon>
        <taxon>Nicotianeae</taxon>
        <taxon>Nicotiana</taxon>
    </lineage>
</organism>
<keyword evidence="3" id="KW-1003">Cell membrane</keyword>
<comment type="similarity">
    <text evidence="2">Belongs to the RLP family.</text>
</comment>
<dbReference type="Proteomes" id="UP000790787">
    <property type="component" value="Chromosome 21"/>
</dbReference>
<accession>A0A1S4C5Y5</accession>
<proteinExistence type="inferred from homology"/>
<keyword evidence="7" id="KW-0677">Repeat</keyword>
<dbReference type="OMA" id="VIDEHIH"/>
<gene>
    <name evidence="15" type="primary">LOC107815528</name>
</gene>
<evidence type="ECO:0000256" key="9">
    <source>
        <dbReference type="ARBA" id="ARBA00023136"/>
    </source>
</evidence>
<dbReference type="GO" id="GO:0006952">
    <property type="term" value="P:defense response"/>
    <property type="evidence" value="ECO:0007669"/>
    <property type="project" value="UniProtKB-ARBA"/>
</dbReference>
<dbReference type="GO" id="GO:0051707">
    <property type="term" value="P:response to other organism"/>
    <property type="evidence" value="ECO:0007669"/>
    <property type="project" value="UniProtKB-ARBA"/>
</dbReference>
<dbReference type="Gene3D" id="3.80.10.10">
    <property type="entry name" value="Ribonuclease Inhibitor"/>
    <property type="match status" value="5"/>
</dbReference>
<keyword evidence="6 12" id="KW-0732">Signal</keyword>
<evidence type="ECO:0000256" key="8">
    <source>
        <dbReference type="ARBA" id="ARBA00022989"/>
    </source>
</evidence>
<protein>
    <submittedName>
        <fullName evidence="15">Receptor-like protein 12</fullName>
    </submittedName>
    <submittedName>
        <fullName evidence="15">Receptor-like protein 7</fullName>
    </submittedName>
</protein>
<dbReference type="PANTHER" id="PTHR48061">
    <property type="entry name" value="LEUCINE-RICH REPEAT RECEPTOR PROTEIN KINASE EMS1-LIKE-RELATED"/>
    <property type="match status" value="1"/>
</dbReference>
<dbReference type="SUPFAM" id="SSF52058">
    <property type="entry name" value="L domain-like"/>
    <property type="match status" value="2"/>
</dbReference>
<dbReference type="PANTHER" id="PTHR48061:SF38">
    <property type="entry name" value="SERINE_THREONINE-PROTEIN KINASE BRI1"/>
    <property type="match status" value="1"/>
</dbReference>
<evidence type="ECO:0000256" key="5">
    <source>
        <dbReference type="ARBA" id="ARBA00022692"/>
    </source>
</evidence>
<evidence type="ECO:0000256" key="3">
    <source>
        <dbReference type="ARBA" id="ARBA00022475"/>
    </source>
</evidence>
<comment type="subcellular location">
    <subcellularLocation>
        <location evidence="1">Cell membrane</location>
        <topology evidence="1">Single-pass type I membrane protein</topology>
    </subcellularLocation>
</comment>
<evidence type="ECO:0000256" key="1">
    <source>
        <dbReference type="ARBA" id="ARBA00004251"/>
    </source>
</evidence>
<evidence type="ECO:0000256" key="12">
    <source>
        <dbReference type="SAM" id="SignalP"/>
    </source>
</evidence>
<evidence type="ECO:0000256" key="6">
    <source>
        <dbReference type="ARBA" id="ARBA00022729"/>
    </source>
</evidence>
<dbReference type="InterPro" id="IPR001611">
    <property type="entry name" value="Leu-rich_rpt"/>
</dbReference>
<dbReference type="PRINTS" id="PR00019">
    <property type="entry name" value="LEURICHRPT"/>
</dbReference>
<dbReference type="SMART" id="SM00365">
    <property type="entry name" value="LRR_SD22"/>
    <property type="match status" value="10"/>
</dbReference>
<dbReference type="OrthoDB" id="1301710at2759"/>
<name>A0A1S4C5Y5_TOBAC</name>
<evidence type="ECO:0000313" key="14">
    <source>
        <dbReference type="Proteomes" id="UP000790787"/>
    </source>
</evidence>
<dbReference type="InterPro" id="IPR013210">
    <property type="entry name" value="LRR_N_plant-typ"/>
</dbReference>
<dbReference type="GO" id="GO:0005886">
    <property type="term" value="C:plasma membrane"/>
    <property type="evidence" value="ECO:0007669"/>
    <property type="project" value="UniProtKB-SubCell"/>
</dbReference>
<dbReference type="PROSITE" id="PS51450">
    <property type="entry name" value="LRR"/>
    <property type="match status" value="1"/>
</dbReference>
<dbReference type="RefSeq" id="XP_016496617.1">
    <property type="nucleotide sequence ID" value="XM_016641131.2"/>
</dbReference>
<sequence length="1013" mass="113573">MRKIEMGRLLSLISLFLFYVALAVEVVSFSLGRPLCSSDDTLALLQFKQSLAMTSSDYPLCQSSYPKTTSWNRSSMDCCRWNGVTCDSFTGHVIGLDLSCSEIEGTIHPNSSLFHLHHLQTLDLSFNNFSGSQIPTTIGQLVSLVHLNLSHCFLQGKIPFEISHLSKLISLDLSDDAPNLLQLNQFGFRMLFQNLTKLEVLSLSNVDISSKISSSINNVSSSLRYLDLEETKLYGDLPQTIFLLSNLETLRLSGNDLTVSFPKSNWTSSHTLTEIDLSYNNVSGGVLPAASLGSFKALKIVKLSQCNLVGSIPESISNLSQVTELDLSYNHLESKIPDVVSNLQKLEFLSLSDNSLSGPLPLTTNGGGLQNLKDVDLSRNSLNCSIPSWMISLPSLIHLTLESNHFSGLLPEFKPNSSLRVLDLFQNQLVGPIPQSLRHLVNLSVLAFGSNNLSGEVGADMLSSMTKLHYLELSSNSFSGEIGAETFSGMTNLRYLDLSHSGLSWSSSNKDNTTNVISTTTYHLFHLSLAFCRVKDFPDFLLNSEELVILDLSGNAIHGEFPKWFEGLNSLQVLNLTRNHLTSLNHLLWQTMTVVDLQSNSLKGPLPSSFCQPNNLDLLNLSYNNLSGEIPICFFISKTLSVLELRGNNFHGPIPNIFSRGNGLHHIGLSKNQLEGPIPRSLVNCTYLQVLDLGNNKIHSTFPTWLEMLNELEILVLKSNRFYGHVVAFQTKSPFPNLRIFDLSDNSFTGSLPGEGFKAMMKMDEHKSKLEYMEEKDSYFGNYTDKYEESVTLVMKNQEIQLNRILKIFKTIDLSRNNFVGEIPKFIGNLNSLVLLNLSHNYLTGRIPVEMKNMSTLEALDLSFNQLTGKIPEELTILTFLAVLNLSHNQLVGPIPHSNQFNTFPNDSYFGNADLCGFPLSNECGHHKTASEPGLLVEQKDDEPSFLSEMTWRSVLIGYGCGLVFGFIIGYFIYRFQWPRWFIHFYATLTHELTYRAQRGGRRRRRNFRRRRH</sequence>
<keyword evidence="5 11" id="KW-0812">Transmembrane</keyword>
<feature type="signal peptide" evidence="12">
    <location>
        <begin position="1"/>
        <end position="23"/>
    </location>
</feature>
<keyword evidence="4" id="KW-0433">Leucine-rich repeat</keyword>
<evidence type="ECO:0000259" key="13">
    <source>
        <dbReference type="Pfam" id="PF08263"/>
    </source>
</evidence>
<dbReference type="Pfam" id="PF00560">
    <property type="entry name" value="LRR_1"/>
    <property type="match status" value="4"/>
</dbReference>
<dbReference type="InterPro" id="IPR032675">
    <property type="entry name" value="LRR_dom_sf"/>
</dbReference>
<dbReference type="RefSeq" id="XP_016496617.1">
    <property type="nucleotide sequence ID" value="XM_016641131.1"/>
</dbReference>
<dbReference type="STRING" id="4097.A0A1S4C5Y5"/>
<dbReference type="GeneID" id="107815528"/>
<feature type="transmembrane region" description="Helical" evidence="11">
    <location>
        <begin position="956"/>
        <end position="974"/>
    </location>
</feature>
<dbReference type="FunFam" id="3.80.10.10:FF:000111">
    <property type="entry name" value="LRR receptor-like serine/threonine-protein kinase ERECTA"/>
    <property type="match status" value="1"/>
</dbReference>
<dbReference type="InterPro" id="IPR046956">
    <property type="entry name" value="RLP23-like"/>
</dbReference>
<dbReference type="Pfam" id="PF13855">
    <property type="entry name" value="LRR_8"/>
    <property type="match status" value="5"/>
</dbReference>
<evidence type="ECO:0000313" key="15">
    <source>
        <dbReference type="RefSeq" id="XP_016496617.1"/>
    </source>
</evidence>
<evidence type="ECO:0000256" key="2">
    <source>
        <dbReference type="ARBA" id="ARBA00009592"/>
    </source>
</evidence>
<dbReference type="Pfam" id="PF08263">
    <property type="entry name" value="LRRNT_2"/>
    <property type="match status" value="1"/>
</dbReference>
<dbReference type="InterPro" id="IPR003591">
    <property type="entry name" value="Leu-rich_rpt_typical-subtyp"/>
</dbReference>
<keyword evidence="14" id="KW-1185">Reference proteome</keyword>
<dbReference type="SMR" id="A0A1S4C5Y5"/>
<keyword evidence="9 11" id="KW-0472">Membrane</keyword>
<dbReference type="SMART" id="SM00369">
    <property type="entry name" value="LRR_TYP"/>
    <property type="match status" value="9"/>
</dbReference>
<feature type="chain" id="PRO_5010367021" evidence="12">
    <location>
        <begin position="24"/>
        <end position="1013"/>
    </location>
</feature>
<evidence type="ECO:0000256" key="4">
    <source>
        <dbReference type="ARBA" id="ARBA00022614"/>
    </source>
</evidence>
<evidence type="ECO:0000256" key="10">
    <source>
        <dbReference type="ARBA" id="ARBA00023180"/>
    </source>
</evidence>
<reference evidence="14" key="1">
    <citation type="journal article" date="2014" name="Nat. Commun.">
        <title>The tobacco genome sequence and its comparison with those of tomato and potato.</title>
        <authorList>
            <person name="Sierro N."/>
            <person name="Battey J.N."/>
            <person name="Ouadi S."/>
            <person name="Bakaher N."/>
            <person name="Bovet L."/>
            <person name="Willig A."/>
            <person name="Goepfert S."/>
            <person name="Peitsch M.C."/>
            <person name="Ivanov N.V."/>
        </authorList>
    </citation>
    <scope>NUCLEOTIDE SEQUENCE [LARGE SCALE GENOMIC DNA]</scope>
</reference>
<evidence type="ECO:0000256" key="7">
    <source>
        <dbReference type="ARBA" id="ARBA00022737"/>
    </source>
</evidence>
<keyword evidence="8 11" id="KW-1133">Transmembrane helix</keyword>
<keyword evidence="10" id="KW-0325">Glycoprotein</keyword>
<dbReference type="Pfam" id="PF13516">
    <property type="entry name" value="LRR_6"/>
    <property type="match status" value="2"/>
</dbReference>